<keyword evidence="5 9" id="KW-0547">Nucleotide-binding</keyword>
<evidence type="ECO:0000256" key="3">
    <source>
        <dbReference type="ARBA" id="ARBA00012054"/>
    </source>
</evidence>
<evidence type="ECO:0000313" key="10">
    <source>
        <dbReference type="EMBL" id="KDQ55836.1"/>
    </source>
</evidence>
<keyword evidence="4 9" id="KW-0808">Transferase</keyword>
<dbReference type="AlphaFoldDB" id="A0A067PZR5"/>
<evidence type="ECO:0000256" key="5">
    <source>
        <dbReference type="ARBA" id="ARBA00022741"/>
    </source>
</evidence>
<dbReference type="FunCoup" id="A0A067PZR5">
    <property type="interactions" value="627"/>
</dbReference>
<dbReference type="CDD" id="cd02021">
    <property type="entry name" value="GntK"/>
    <property type="match status" value="1"/>
</dbReference>
<keyword evidence="11" id="KW-1185">Reference proteome</keyword>
<evidence type="ECO:0000256" key="2">
    <source>
        <dbReference type="ARBA" id="ARBA00008420"/>
    </source>
</evidence>
<dbReference type="GO" id="GO:0005975">
    <property type="term" value="P:carbohydrate metabolic process"/>
    <property type="evidence" value="ECO:0007669"/>
    <property type="project" value="InterPro"/>
</dbReference>
<sequence length="211" mass="23240">MVKEVELDAKAQKPVLIVVMGVCGTGKSTLGGALAEALSMPLIEGDEMHTKAAVAKMASGQPLTDIDREPWLQLIRTTAEHMSVEQSHDPSKSVDIRRGVIVTCSALKRYYRDILRGTYVPPNGVPNHLEPPELDRLPTYFVYIKGERQLLLDRMEKRKGHYMKASMLDSQLAILESPEGEDGVVVVSSEDSTEEQMHMALGELKTLAGIV</sequence>
<evidence type="ECO:0000256" key="6">
    <source>
        <dbReference type="ARBA" id="ARBA00022777"/>
    </source>
</evidence>
<dbReference type="SUPFAM" id="SSF52540">
    <property type="entry name" value="P-loop containing nucleoside triphosphate hydrolases"/>
    <property type="match status" value="1"/>
</dbReference>
<proteinExistence type="inferred from homology"/>
<keyword evidence="6 9" id="KW-0418">Kinase</keyword>
<evidence type="ECO:0000256" key="4">
    <source>
        <dbReference type="ARBA" id="ARBA00022679"/>
    </source>
</evidence>
<evidence type="ECO:0000256" key="1">
    <source>
        <dbReference type="ARBA" id="ARBA00004875"/>
    </source>
</evidence>
<dbReference type="InParanoid" id="A0A067PZR5"/>
<dbReference type="PANTHER" id="PTHR43442:SF3">
    <property type="entry name" value="GLUCONOKINASE-RELATED"/>
    <property type="match status" value="1"/>
</dbReference>
<accession>A0A067PZR5</accession>
<organism evidence="10 11">
    <name type="scientific">Jaapia argillacea MUCL 33604</name>
    <dbReference type="NCBI Taxonomy" id="933084"/>
    <lineage>
        <taxon>Eukaryota</taxon>
        <taxon>Fungi</taxon>
        <taxon>Dikarya</taxon>
        <taxon>Basidiomycota</taxon>
        <taxon>Agaricomycotina</taxon>
        <taxon>Agaricomycetes</taxon>
        <taxon>Agaricomycetidae</taxon>
        <taxon>Jaapiales</taxon>
        <taxon>Jaapiaceae</taxon>
        <taxon>Jaapia</taxon>
    </lineage>
</organism>
<dbReference type="EMBL" id="KL197724">
    <property type="protein sequence ID" value="KDQ55836.1"/>
    <property type="molecule type" value="Genomic_DNA"/>
</dbReference>
<evidence type="ECO:0000313" key="11">
    <source>
        <dbReference type="Proteomes" id="UP000027265"/>
    </source>
</evidence>
<dbReference type="GO" id="GO:0046316">
    <property type="term" value="F:gluconokinase activity"/>
    <property type="evidence" value="ECO:0007669"/>
    <property type="project" value="UniProtKB-EC"/>
</dbReference>
<dbReference type="STRING" id="933084.A0A067PZR5"/>
<reference evidence="11" key="1">
    <citation type="journal article" date="2014" name="Proc. Natl. Acad. Sci. U.S.A.">
        <title>Extensive sampling of basidiomycete genomes demonstrates inadequacy of the white-rot/brown-rot paradigm for wood decay fungi.</title>
        <authorList>
            <person name="Riley R."/>
            <person name="Salamov A.A."/>
            <person name="Brown D.W."/>
            <person name="Nagy L.G."/>
            <person name="Floudas D."/>
            <person name="Held B.W."/>
            <person name="Levasseur A."/>
            <person name="Lombard V."/>
            <person name="Morin E."/>
            <person name="Otillar R."/>
            <person name="Lindquist E.A."/>
            <person name="Sun H."/>
            <person name="LaButti K.M."/>
            <person name="Schmutz J."/>
            <person name="Jabbour D."/>
            <person name="Luo H."/>
            <person name="Baker S.E."/>
            <person name="Pisabarro A.G."/>
            <person name="Walton J.D."/>
            <person name="Blanchette R.A."/>
            <person name="Henrissat B."/>
            <person name="Martin F."/>
            <person name="Cullen D."/>
            <person name="Hibbett D.S."/>
            <person name="Grigoriev I.V."/>
        </authorList>
    </citation>
    <scope>NUCLEOTIDE SEQUENCE [LARGE SCALE GENOMIC DNA]</scope>
    <source>
        <strain evidence="11">MUCL 33604</strain>
    </source>
</reference>
<gene>
    <name evidence="10" type="ORF">JAAARDRAFT_37259</name>
</gene>
<dbReference type="EC" id="2.7.1.12" evidence="3 9"/>
<protein>
    <recommendedName>
        <fullName evidence="3 9">Gluconokinase</fullName>
        <ecNumber evidence="3 9">2.7.1.12</ecNumber>
    </recommendedName>
</protein>
<dbReference type="GO" id="GO:0005737">
    <property type="term" value="C:cytoplasm"/>
    <property type="evidence" value="ECO:0007669"/>
    <property type="project" value="TreeGrafter"/>
</dbReference>
<name>A0A067PZR5_9AGAM</name>
<dbReference type="InterPro" id="IPR027417">
    <property type="entry name" value="P-loop_NTPase"/>
</dbReference>
<dbReference type="GO" id="GO:0005524">
    <property type="term" value="F:ATP binding"/>
    <property type="evidence" value="ECO:0007669"/>
    <property type="project" value="UniProtKB-KW"/>
</dbReference>
<comment type="pathway">
    <text evidence="1 9">Carbohydrate acid metabolism; D-gluconate degradation.</text>
</comment>
<dbReference type="OrthoDB" id="275177at2759"/>
<comment type="catalytic activity">
    <reaction evidence="8 9">
        <text>D-gluconate + ATP = 6-phospho-D-gluconate + ADP + H(+)</text>
        <dbReference type="Rhea" id="RHEA:19433"/>
        <dbReference type="ChEBI" id="CHEBI:15378"/>
        <dbReference type="ChEBI" id="CHEBI:18391"/>
        <dbReference type="ChEBI" id="CHEBI:30616"/>
        <dbReference type="ChEBI" id="CHEBI:58759"/>
        <dbReference type="ChEBI" id="CHEBI:456216"/>
        <dbReference type="EC" id="2.7.1.12"/>
    </reaction>
</comment>
<dbReference type="PANTHER" id="PTHR43442">
    <property type="entry name" value="GLUCONOKINASE-RELATED"/>
    <property type="match status" value="1"/>
</dbReference>
<evidence type="ECO:0000256" key="7">
    <source>
        <dbReference type="ARBA" id="ARBA00022840"/>
    </source>
</evidence>
<comment type="similarity">
    <text evidence="2 9">Belongs to the gluconokinase GntK/GntV family.</text>
</comment>
<evidence type="ECO:0000256" key="8">
    <source>
        <dbReference type="ARBA" id="ARBA00048090"/>
    </source>
</evidence>
<dbReference type="Gene3D" id="3.40.50.300">
    <property type="entry name" value="P-loop containing nucleotide triphosphate hydrolases"/>
    <property type="match status" value="1"/>
</dbReference>
<dbReference type="UniPathway" id="UPA00792"/>
<dbReference type="NCBIfam" id="TIGR01313">
    <property type="entry name" value="therm_gnt_kin"/>
    <property type="match status" value="1"/>
</dbReference>
<dbReference type="Proteomes" id="UP000027265">
    <property type="component" value="Unassembled WGS sequence"/>
</dbReference>
<dbReference type="HOGENOM" id="CLU_077168_2_0_1"/>
<dbReference type="InterPro" id="IPR006001">
    <property type="entry name" value="Therm_gnt_kin"/>
</dbReference>
<keyword evidence="7 9" id="KW-0067">ATP-binding</keyword>
<evidence type="ECO:0000256" key="9">
    <source>
        <dbReference type="RuleBase" id="RU363066"/>
    </source>
</evidence>